<feature type="region of interest" description="Disordered" evidence="2">
    <location>
        <begin position="162"/>
        <end position="187"/>
    </location>
</feature>
<comment type="caution">
    <text evidence="4">The sequence shown here is derived from an EMBL/GenBank/DDBJ whole genome shotgun (WGS) entry which is preliminary data.</text>
</comment>
<dbReference type="RefSeq" id="WP_381018771.1">
    <property type="nucleotide sequence ID" value="NZ_JBHSNY010000002.1"/>
</dbReference>
<feature type="coiled-coil region" evidence="1">
    <location>
        <begin position="60"/>
        <end position="130"/>
    </location>
</feature>
<reference evidence="5" key="1">
    <citation type="journal article" date="2019" name="Int. J. Syst. Evol. Microbiol.">
        <title>The Global Catalogue of Microorganisms (GCM) 10K type strain sequencing project: providing services to taxonomists for standard genome sequencing and annotation.</title>
        <authorList>
            <consortium name="The Broad Institute Genomics Platform"/>
            <consortium name="The Broad Institute Genome Sequencing Center for Infectious Disease"/>
            <person name="Wu L."/>
            <person name="Ma J."/>
        </authorList>
    </citation>
    <scope>NUCLEOTIDE SEQUENCE [LARGE SCALE GENOMIC DNA]</scope>
    <source>
        <strain evidence="5">CGMCC 4.7248</strain>
    </source>
</reference>
<keyword evidence="3" id="KW-0812">Transmembrane</keyword>
<keyword evidence="5" id="KW-1185">Reference proteome</keyword>
<keyword evidence="1" id="KW-0175">Coiled coil</keyword>
<organism evidence="4 5">
    <name type="scientific">Streptomyces bullii</name>
    <dbReference type="NCBI Taxonomy" id="349910"/>
    <lineage>
        <taxon>Bacteria</taxon>
        <taxon>Bacillati</taxon>
        <taxon>Actinomycetota</taxon>
        <taxon>Actinomycetes</taxon>
        <taxon>Kitasatosporales</taxon>
        <taxon>Streptomycetaceae</taxon>
        <taxon>Streptomyces</taxon>
    </lineage>
</organism>
<evidence type="ECO:0000313" key="5">
    <source>
        <dbReference type="Proteomes" id="UP001596154"/>
    </source>
</evidence>
<keyword evidence="3" id="KW-1133">Transmembrane helix</keyword>
<evidence type="ECO:0000256" key="3">
    <source>
        <dbReference type="SAM" id="Phobius"/>
    </source>
</evidence>
<evidence type="ECO:0000313" key="4">
    <source>
        <dbReference type="EMBL" id="MFC5633598.1"/>
    </source>
</evidence>
<gene>
    <name evidence="4" type="ORF">ACFPZJ_07290</name>
</gene>
<proteinExistence type="predicted"/>
<name>A0ABW0UJ32_9ACTN</name>
<feature type="transmembrane region" description="Helical" evidence="3">
    <location>
        <begin position="12"/>
        <end position="30"/>
    </location>
</feature>
<evidence type="ECO:0000256" key="2">
    <source>
        <dbReference type="SAM" id="MobiDB-lite"/>
    </source>
</evidence>
<dbReference type="Proteomes" id="UP001596154">
    <property type="component" value="Unassembled WGS sequence"/>
</dbReference>
<accession>A0ABW0UJ32</accession>
<feature type="transmembrane region" description="Helical" evidence="3">
    <location>
        <begin position="36"/>
        <end position="56"/>
    </location>
</feature>
<protein>
    <submittedName>
        <fullName evidence="4">Uncharacterized protein</fullName>
    </submittedName>
</protein>
<evidence type="ECO:0000256" key="1">
    <source>
        <dbReference type="SAM" id="Coils"/>
    </source>
</evidence>
<sequence>MGLTSGSRATIVAAAAATLGGLPVLIYGIWSNDTARSLGGACLIMSGLVLVALVLIRRWIVDTSEERRALAAALRDAQAEKARYFAAQAALENEQGRLNRDMNVERMRIAKQLLTEREAMRVEFEEQRAALIAETMEAAFLMMRNRKSPSEPPAQCNLIQFPEKLPAQERSAAPERERSRGHGVVGP</sequence>
<dbReference type="EMBL" id="JBHSNY010000002">
    <property type="protein sequence ID" value="MFC5633598.1"/>
    <property type="molecule type" value="Genomic_DNA"/>
</dbReference>
<keyword evidence="3" id="KW-0472">Membrane</keyword>